<sequence>MGLKFGDLPSGMRVYIDTNIFLYSAFKHPVFGDECREFFIRVDEGEMTGCVSDFVLNEVFHKLMIAEVVKKFKKAAKEAVTYIKRNPEVISNLEVVWREMDIIESSNIIILEDKFSLFPDFVGISRIYNLMATDAMHVSVMKKHGITNIATNDRDFERIEWLSVWKP</sequence>
<comment type="caution">
    <text evidence="1">The sequence shown here is derived from an EMBL/GenBank/DDBJ whole genome shotgun (WGS) entry which is preliminary data.</text>
</comment>
<evidence type="ECO:0000313" key="1">
    <source>
        <dbReference type="EMBL" id="PXF56445.1"/>
    </source>
</evidence>
<protein>
    <submittedName>
        <fullName evidence="1">Uncharacterized protein</fullName>
    </submittedName>
</protein>
<evidence type="ECO:0000313" key="2">
    <source>
        <dbReference type="Proteomes" id="UP000248329"/>
    </source>
</evidence>
<organism evidence="1 2">
    <name type="scientific">Candidatus Methanogaster sp</name>
    <dbReference type="NCBI Taxonomy" id="3386292"/>
    <lineage>
        <taxon>Archaea</taxon>
        <taxon>Methanobacteriati</taxon>
        <taxon>Methanobacteriota</taxon>
        <taxon>Stenosarchaea group</taxon>
        <taxon>Methanomicrobia</taxon>
        <taxon>Methanosarcinales</taxon>
        <taxon>ANME-2 cluster</taxon>
        <taxon>Candidatus Methanogasteraceae</taxon>
        <taxon>Candidatus Methanogaster</taxon>
    </lineage>
</organism>
<dbReference type="EMBL" id="PQXF01000103">
    <property type="protein sequence ID" value="PXF56445.1"/>
    <property type="molecule type" value="Genomic_DNA"/>
</dbReference>
<proteinExistence type="predicted"/>
<accession>A0AC61KXZ8</accession>
<name>A0AC61KXZ8_9EURY</name>
<dbReference type="Proteomes" id="UP000248329">
    <property type="component" value="Unassembled WGS sequence"/>
</dbReference>
<gene>
    <name evidence="1" type="ORF">C4B59_16885</name>
</gene>
<reference evidence="1" key="1">
    <citation type="submission" date="2018-01" db="EMBL/GenBank/DDBJ databases">
        <authorList>
            <person name="Krukenberg V."/>
        </authorList>
    </citation>
    <scope>NUCLEOTIDE SEQUENCE</scope>
    <source>
        <strain evidence="1">E20ANME2</strain>
    </source>
</reference>